<dbReference type="InParanoid" id="A0A6J0BJS9"/>
<dbReference type="EC" id="3.1.1.32" evidence="4"/>
<keyword evidence="5" id="KW-0964">Secreted</keyword>
<evidence type="ECO:0000256" key="6">
    <source>
        <dbReference type="ARBA" id="ARBA00022801"/>
    </source>
</evidence>
<dbReference type="FunFam" id="3.40.50.1820:FF:000076">
    <property type="entry name" value="phospholipase A1"/>
    <property type="match status" value="1"/>
</dbReference>
<evidence type="ECO:0000256" key="3">
    <source>
        <dbReference type="ARBA" id="ARBA00010701"/>
    </source>
</evidence>
<dbReference type="Proteomes" id="UP000829291">
    <property type="component" value="Chromosome 7"/>
</dbReference>
<dbReference type="PANTHER" id="PTHR11610">
    <property type="entry name" value="LIPASE"/>
    <property type="match status" value="1"/>
</dbReference>
<dbReference type="PANTHER" id="PTHR11610:SF150">
    <property type="entry name" value="FI01825P-RELATED"/>
    <property type="match status" value="1"/>
</dbReference>
<evidence type="ECO:0000256" key="4">
    <source>
        <dbReference type="ARBA" id="ARBA00013179"/>
    </source>
</evidence>
<dbReference type="GO" id="GO:0016042">
    <property type="term" value="P:lipid catabolic process"/>
    <property type="evidence" value="ECO:0007669"/>
    <property type="project" value="TreeGrafter"/>
</dbReference>
<organism evidence="11">
    <name type="scientific">Neodiprion lecontei</name>
    <name type="common">Redheaded pine sawfly</name>
    <dbReference type="NCBI Taxonomy" id="441921"/>
    <lineage>
        <taxon>Eukaryota</taxon>
        <taxon>Metazoa</taxon>
        <taxon>Ecdysozoa</taxon>
        <taxon>Arthropoda</taxon>
        <taxon>Hexapoda</taxon>
        <taxon>Insecta</taxon>
        <taxon>Pterygota</taxon>
        <taxon>Neoptera</taxon>
        <taxon>Endopterygota</taxon>
        <taxon>Hymenoptera</taxon>
        <taxon>Tenthredinoidea</taxon>
        <taxon>Diprionidae</taxon>
        <taxon>Diprioninae</taxon>
        <taxon>Neodiprion</taxon>
    </lineage>
</organism>
<keyword evidence="8" id="KW-0732">Signal</keyword>
<dbReference type="PRINTS" id="PR00821">
    <property type="entry name" value="TAGLIPASE"/>
</dbReference>
<evidence type="ECO:0000313" key="11">
    <source>
        <dbReference type="RefSeq" id="XP_015514969.1"/>
    </source>
</evidence>
<dbReference type="CDD" id="cd00707">
    <property type="entry name" value="Pancreat_lipase_like"/>
    <property type="match status" value="1"/>
</dbReference>
<dbReference type="InterPro" id="IPR000734">
    <property type="entry name" value="TAG_lipase"/>
</dbReference>
<evidence type="ECO:0000259" key="9">
    <source>
        <dbReference type="Pfam" id="PF00151"/>
    </source>
</evidence>
<evidence type="ECO:0000256" key="2">
    <source>
        <dbReference type="ARBA" id="ARBA00004613"/>
    </source>
</evidence>
<reference evidence="11" key="1">
    <citation type="submission" date="2025-08" db="UniProtKB">
        <authorList>
            <consortium name="RefSeq"/>
        </authorList>
    </citation>
    <scope>IDENTIFICATION</scope>
    <source>
        <tissue evidence="11">Thorax and Abdomen</tissue>
    </source>
</reference>
<comment type="catalytic activity">
    <reaction evidence="1">
        <text>a 1,2-diacyl-sn-glycero-3-phosphocholine + H2O = a 2-acyl-sn-glycero-3-phosphocholine + a fatty acid + H(+)</text>
        <dbReference type="Rhea" id="RHEA:18689"/>
        <dbReference type="ChEBI" id="CHEBI:15377"/>
        <dbReference type="ChEBI" id="CHEBI:15378"/>
        <dbReference type="ChEBI" id="CHEBI:28868"/>
        <dbReference type="ChEBI" id="CHEBI:57643"/>
        <dbReference type="ChEBI" id="CHEBI:57875"/>
        <dbReference type="EC" id="3.1.1.32"/>
    </reaction>
</comment>
<dbReference type="AlphaFoldDB" id="A0A6J0BJS9"/>
<dbReference type="InterPro" id="IPR029058">
    <property type="entry name" value="AB_hydrolase_fold"/>
</dbReference>
<dbReference type="Pfam" id="PF00151">
    <property type="entry name" value="Lipase"/>
    <property type="match status" value="1"/>
</dbReference>
<sequence length="332" mass="36174">MKTSDAFLLLAIFAFNTIRYTEQSSWNYVVYPNGTVEIIDLSQSPEDSASTLSELKEEVTFNLYTNSNPETEEELYLLDTSTLSESNFNASNPTRFVVHGWQNSKADQVCTSIRDAYLAVGDYNVIVVDWSAVALSDYVTARTKIVTIGEYIGLMIDFLEAMGSSVEDMIIAGHSLGAHISGVAGRSASNTVGAVVGMDPAGPLFYMVDTFARLKPTDAEFVEVIHTSAGRLGYNGELGDVDYWPNGGWFQRGCGLDIFAMCAHSRSYLYFAESIIQSNNTYTSYACESYSEYEAEACNSASSSIMGGSTLDKTVNGTFYLTTNSAAPFARG</sequence>
<dbReference type="FunCoup" id="A0A6J0BJS9">
    <property type="interactions" value="110"/>
</dbReference>
<dbReference type="GO" id="GO:0017171">
    <property type="term" value="F:serine hydrolase activity"/>
    <property type="evidence" value="ECO:0007669"/>
    <property type="project" value="TreeGrafter"/>
</dbReference>
<protein>
    <recommendedName>
        <fullName evidence="4">phospholipase A1</fullName>
        <ecNumber evidence="4">3.1.1.32</ecNumber>
    </recommendedName>
</protein>
<keyword evidence="10" id="KW-1185">Reference proteome</keyword>
<accession>A0A6J0BJS9</accession>
<proteinExistence type="inferred from homology"/>
<dbReference type="Gene3D" id="3.40.50.1820">
    <property type="entry name" value="alpha/beta hydrolase"/>
    <property type="match status" value="1"/>
</dbReference>
<dbReference type="GeneID" id="107220761"/>
<dbReference type="GO" id="GO:0008970">
    <property type="term" value="F:phospholipase A1 activity"/>
    <property type="evidence" value="ECO:0007669"/>
    <property type="project" value="UniProtKB-EC"/>
</dbReference>
<dbReference type="InterPro" id="IPR033906">
    <property type="entry name" value="Lipase_N"/>
</dbReference>
<evidence type="ECO:0000256" key="7">
    <source>
        <dbReference type="RuleBase" id="RU004262"/>
    </source>
</evidence>
<dbReference type="SUPFAM" id="SSF53474">
    <property type="entry name" value="alpha/beta-Hydrolases"/>
    <property type="match status" value="1"/>
</dbReference>
<dbReference type="InterPro" id="IPR013818">
    <property type="entry name" value="Lipase"/>
</dbReference>
<evidence type="ECO:0000313" key="10">
    <source>
        <dbReference type="Proteomes" id="UP000829291"/>
    </source>
</evidence>
<evidence type="ECO:0000256" key="8">
    <source>
        <dbReference type="SAM" id="SignalP"/>
    </source>
</evidence>
<feature type="chain" id="PRO_5026684845" description="phospholipase A1" evidence="8">
    <location>
        <begin position="24"/>
        <end position="332"/>
    </location>
</feature>
<comment type="subcellular location">
    <subcellularLocation>
        <location evidence="2">Secreted</location>
    </subcellularLocation>
</comment>
<dbReference type="KEGG" id="nlo:107220761"/>
<dbReference type="PRINTS" id="PR00825">
    <property type="entry name" value="DOLALLERGEN"/>
</dbReference>
<evidence type="ECO:0000256" key="1">
    <source>
        <dbReference type="ARBA" id="ARBA00000111"/>
    </source>
</evidence>
<feature type="signal peptide" evidence="8">
    <location>
        <begin position="1"/>
        <end position="23"/>
    </location>
</feature>
<dbReference type="GO" id="GO:0005615">
    <property type="term" value="C:extracellular space"/>
    <property type="evidence" value="ECO:0007669"/>
    <property type="project" value="TreeGrafter"/>
</dbReference>
<evidence type="ECO:0000256" key="5">
    <source>
        <dbReference type="ARBA" id="ARBA00022525"/>
    </source>
</evidence>
<comment type="similarity">
    <text evidence="3 7">Belongs to the AB hydrolase superfamily. Lipase family.</text>
</comment>
<dbReference type="RefSeq" id="XP_015514969.1">
    <property type="nucleotide sequence ID" value="XM_015659483.2"/>
</dbReference>
<dbReference type="InterPro" id="IPR002334">
    <property type="entry name" value="Allerg_PlipaseA1"/>
</dbReference>
<gene>
    <name evidence="11" type="primary">LOC107220761</name>
</gene>
<dbReference type="OrthoDB" id="199913at2759"/>
<keyword evidence="6" id="KW-0378">Hydrolase</keyword>
<feature type="domain" description="Lipase" evidence="9">
    <location>
        <begin position="52"/>
        <end position="329"/>
    </location>
</feature>
<name>A0A6J0BJS9_NEOLC</name>